<evidence type="ECO:0000256" key="2">
    <source>
        <dbReference type="SAM" id="Phobius"/>
    </source>
</evidence>
<dbReference type="HOGENOM" id="CLU_499675_0_0_1"/>
<keyword evidence="2" id="KW-0472">Membrane</keyword>
<keyword evidence="2" id="KW-1133">Transmembrane helix</keyword>
<dbReference type="PANTHER" id="PTHR19346:SF4">
    <property type="entry name" value="SUGAR PHOSPHATE TRANSPORTER DOMAIN-CONTAINING PROTEIN"/>
    <property type="match status" value="1"/>
</dbReference>
<dbReference type="OMA" id="TIICVEM"/>
<feature type="compositionally biased region" description="Basic and acidic residues" evidence="1">
    <location>
        <begin position="436"/>
        <end position="451"/>
    </location>
</feature>
<gene>
    <name evidence="3" type="ORF">THOM_1567</name>
</gene>
<evidence type="ECO:0000256" key="1">
    <source>
        <dbReference type="SAM" id="MobiDB-lite"/>
    </source>
</evidence>
<dbReference type="EMBL" id="JH993952">
    <property type="protein sequence ID" value="ELQ75524.1"/>
    <property type="molecule type" value="Genomic_DNA"/>
</dbReference>
<feature type="transmembrane region" description="Helical" evidence="2">
    <location>
        <begin position="66"/>
        <end position="86"/>
    </location>
</feature>
<dbReference type="InParanoid" id="L7JVS0"/>
<feature type="transmembrane region" description="Helical" evidence="2">
    <location>
        <begin position="106"/>
        <end position="127"/>
    </location>
</feature>
<feature type="transmembrane region" description="Helical" evidence="2">
    <location>
        <begin position="195"/>
        <end position="216"/>
    </location>
</feature>
<keyword evidence="2" id="KW-0812">Transmembrane</keyword>
<evidence type="ECO:0000313" key="3">
    <source>
        <dbReference type="EMBL" id="ELQ75524.1"/>
    </source>
</evidence>
<proteinExistence type="predicted"/>
<dbReference type="PANTHER" id="PTHR19346">
    <property type="entry name" value="SUGAR PHOSPHATE TRANSPORTER DOMAIN-CONTAINING PROTEIN"/>
    <property type="match status" value="1"/>
</dbReference>
<evidence type="ECO:0000313" key="4">
    <source>
        <dbReference type="Proteomes" id="UP000011185"/>
    </source>
</evidence>
<dbReference type="VEuPathDB" id="MicrosporidiaDB:THOM_1567"/>
<feature type="non-terminal residue" evidence="3">
    <location>
        <position position="1"/>
    </location>
</feature>
<keyword evidence="4" id="KW-1185">Reference proteome</keyword>
<accession>L7JVS0</accession>
<protein>
    <submittedName>
        <fullName evidence="3">Putative transporter</fullName>
    </submittedName>
</protein>
<feature type="transmembrane region" description="Helical" evidence="2">
    <location>
        <begin position="139"/>
        <end position="157"/>
    </location>
</feature>
<dbReference type="OrthoDB" id="10417643at2759"/>
<feature type="transmembrane region" description="Helical" evidence="2">
    <location>
        <begin position="33"/>
        <end position="54"/>
    </location>
</feature>
<feature type="region of interest" description="Disordered" evidence="1">
    <location>
        <begin position="436"/>
        <end position="457"/>
    </location>
</feature>
<organism evidence="3 4">
    <name type="scientific">Trachipleistophora hominis</name>
    <name type="common">Microsporidian parasite</name>
    <dbReference type="NCBI Taxonomy" id="72359"/>
    <lineage>
        <taxon>Eukaryota</taxon>
        <taxon>Fungi</taxon>
        <taxon>Fungi incertae sedis</taxon>
        <taxon>Microsporidia</taxon>
        <taxon>Pleistophoridae</taxon>
        <taxon>Trachipleistophora</taxon>
    </lineage>
</organism>
<dbReference type="InterPro" id="IPR026505">
    <property type="entry name" value="Solute_c_fam_35_mem_F3/F4"/>
</dbReference>
<dbReference type="AlphaFoldDB" id="L7JVS0"/>
<sequence>VHQSYKTRFSIIHSLLHNQTNHSNIKKKKKMRLMNITDVFLVGLRLTLELFAYYNAKLMYSSSTSSMISPLLITYITHSVVSFLVIQDVFTMRKNYLRSIYRDTGLPPGTFLLFTFILSFIFNLSHIPKYFSLNKFSDLFIVSFSCLSVIATHWLCVVTKRKKMSVMSIVLTLIAGFGVLLLVKEECGTADRWLLALLLFVGSIFSGFYTVFMKIFMEIRPYRNDRARREERHASRSDRGCCIEHALKTGNFVKNKRTAAGCTNEHVHVFREMEKSPAAACDKNAIEIQRRLKATSSGNILIVDQRSSKDIILEQRIGKAENAGTSVTGPDTAKCMEGTGDGKGAKNGEECVCCVNKPTITRFEDEHVQAKRVSPAACAPFMNGDSTANFQFCLNDGNSANNTSDYEKLAAQENAWNGDGDNERQEFDFVEVHRGSKNEISDKQPFKRSDTPNRSSATSNYMQTFIQSFVYKINKKDVTEQQLSDLSFMRHYLGTTGILTLLFYWPMVIIPLDALQPTFGVHGTRLLIHVVISNILSISQNILYFVLVTCRSPHFVQLSGMILQPTIICVEMLMVMTCFTKRLVGFGCIFGSLFFIR</sequence>
<feature type="transmembrane region" description="Helical" evidence="2">
    <location>
        <begin position="526"/>
        <end position="547"/>
    </location>
</feature>
<feature type="transmembrane region" description="Helical" evidence="2">
    <location>
        <begin position="492"/>
        <end position="514"/>
    </location>
</feature>
<feature type="transmembrane region" description="Helical" evidence="2">
    <location>
        <begin position="164"/>
        <end position="183"/>
    </location>
</feature>
<dbReference type="Proteomes" id="UP000011185">
    <property type="component" value="Unassembled WGS sequence"/>
</dbReference>
<name>L7JVS0_TRAHO</name>
<reference evidence="3 4" key="1">
    <citation type="journal article" date="2012" name="PLoS Pathog.">
        <title>The genome of the obligate intracellular parasite Trachipleistophora hominis: new insights into microsporidian genome dynamics and reductive evolution.</title>
        <authorList>
            <person name="Heinz E."/>
            <person name="Williams T.A."/>
            <person name="Nakjang S."/>
            <person name="Noel C.J."/>
            <person name="Swan D.C."/>
            <person name="Goldberg A.V."/>
            <person name="Harris S.R."/>
            <person name="Weinmaier T."/>
            <person name="Markert S."/>
            <person name="Becher D."/>
            <person name="Bernhardt J."/>
            <person name="Dagan T."/>
            <person name="Hacker C."/>
            <person name="Lucocq J.M."/>
            <person name="Schweder T."/>
            <person name="Rattei T."/>
            <person name="Hall N."/>
            <person name="Hirt R.P."/>
            <person name="Embley T.M."/>
        </authorList>
    </citation>
    <scope>NUCLEOTIDE SEQUENCE [LARGE SCALE GENOMIC DNA]</scope>
</reference>